<dbReference type="Proteomes" id="UP000298663">
    <property type="component" value="Unassembled WGS sequence"/>
</dbReference>
<evidence type="ECO:0000313" key="1">
    <source>
        <dbReference type="EMBL" id="TKR80176.1"/>
    </source>
</evidence>
<dbReference type="AlphaFoldDB" id="A0A4U5NBI9"/>
<proteinExistence type="predicted"/>
<reference evidence="1 2" key="2">
    <citation type="journal article" date="2019" name="G3 (Bethesda)">
        <title>Hybrid Assembly of the Genome of the Entomopathogenic Nematode Steinernema carpocapsae Identifies the X-Chromosome.</title>
        <authorList>
            <person name="Serra L."/>
            <person name="Macchietto M."/>
            <person name="Macias-Munoz A."/>
            <person name="McGill C.J."/>
            <person name="Rodriguez I.M."/>
            <person name="Rodriguez B."/>
            <person name="Murad R."/>
            <person name="Mortazavi A."/>
        </authorList>
    </citation>
    <scope>NUCLEOTIDE SEQUENCE [LARGE SCALE GENOMIC DNA]</scope>
    <source>
        <strain evidence="1 2">ALL</strain>
    </source>
</reference>
<protein>
    <submittedName>
        <fullName evidence="1">Uncharacterized protein</fullName>
    </submittedName>
</protein>
<dbReference type="EMBL" id="AZBU02000004">
    <property type="protein sequence ID" value="TKR80176.1"/>
    <property type="molecule type" value="Genomic_DNA"/>
</dbReference>
<comment type="caution">
    <text evidence="1">The sequence shown here is derived from an EMBL/GenBank/DDBJ whole genome shotgun (WGS) entry which is preliminary data.</text>
</comment>
<organism evidence="1 2">
    <name type="scientific">Steinernema carpocapsae</name>
    <name type="common">Entomopathogenic nematode</name>
    <dbReference type="NCBI Taxonomy" id="34508"/>
    <lineage>
        <taxon>Eukaryota</taxon>
        <taxon>Metazoa</taxon>
        <taxon>Ecdysozoa</taxon>
        <taxon>Nematoda</taxon>
        <taxon>Chromadorea</taxon>
        <taxon>Rhabditida</taxon>
        <taxon>Tylenchina</taxon>
        <taxon>Panagrolaimomorpha</taxon>
        <taxon>Strongyloidoidea</taxon>
        <taxon>Steinernematidae</taxon>
        <taxon>Steinernema</taxon>
    </lineage>
</organism>
<gene>
    <name evidence="1" type="ORF">L596_014292</name>
</gene>
<name>A0A4U5NBI9_STECR</name>
<sequence>MRNKLVRRTSERSARELINKMTHNELLREVALLKKKSYGIPEEEEGESLLEEDVWAFWDRIRNWRADRNSKWYCSLLDELVPKRTRVKFENSGEKVDKRIK</sequence>
<keyword evidence="2" id="KW-1185">Reference proteome</keyword>
<evidence type="ECO:0000313" key="2">
    <source>
        <dbReference type="Proteomes" id="UP000298663"/>
    </source>
</evidence>
<reference evidence="1 2" key="1">
    <citation type="journal article" date="2015" name="Genome Biol.">
        <title>Comparative genomics of Steinernema reveals deeply conserved gene regulatory networks.</title>
        <authorList>
            <person name="Dillman A.R."/>
            <person name="Macchietto M."/>
            <person name="Porter C.F."/>
            <person name="Rogers A."/>
            <person name="Williams B."/>
            <person name="Antoshechkin I."/>
            <person name="Lee M.M."/>
            <person name="Goodwin Z."/>
            <person name="Lu X."/>
            <person name="Lewis E.E."/>
            <person name="Goodrich-Blair H."/>
            <person name="Stock S.P."/>
            <person name="Adams B.J."/>
            <person name="Sternberg P.W."/>
            <person name="Mortazavi A."/>
        </authorList>
    </citation>
    <scope>NUCLEOTIDE SEQUENCE [LARGE SCALE GENOMIC DNA]</scope>
    <source>
        <strain evidence="1 2">ALL</strain>
    </source>
</reference>
<accession>A0A4U5NBI9</accession>